<dbReference type="EMBL" id="AMGX01000002">
    <property type="protein sequence ID" value="EXJ75014.1"/>
    <property type="molecule type" value="Genomic_DNA"/>
</dbReference>
<gene>
    <name evidence="2" type="ORF">A1O5_01710</name>
</gene>
<keyword evidence="3" id="KW-1185">Reference proteome</keyword>
<feature type="compositionally biased region" description="Polar residues" evidence="1">
    <location>
        <begin position="219"/>
        <end position="228"/>
    </location>
</feature>
<dbReference type="eggNOG" id="KOG0017">
    <property type="taxonomic scope" value="Eukaryota"/>
</dbReference>
<accession>W9XXM5</accession>
<protein>
    <submittedName>
        <fullName evidence="2">Uncharacterized protein</fullName>
    </submittedName>
</protein>
<feature type="region of interest" description="Disordered" evidence="1">
    <location>
        <begin position="217"/>
        <end position="252"/>
    </location>
</feature>
<evidence type="ECO:0000313" key="2">
    <source>
        <dbReference type="EMBL" id="EXJ75014.1"/>
    </source>
</evidence>
<feature type="region of interest" description="Disordered" evidence="1">
    <location>
        <begin position="309"/>
        <end position="381"/>
    </location>
</feature>
<dbReference type="AlphaFoldDB" id="W9XXM5"/>
<organism evidence="2 3">
    <name type="scientific">Cladophialophora psammophila CBS 110553</name>
    <dbReference type="NCBI Taxonomy" id="1182543"/>
    <lineage>
        <taxon>Eukaryota</taxon>
        <taxon>Fungi</taxon>
        <taxon>Dikarya</taxon>
        <taxon>Ascomycota</taxon>
        <taxon>Pezizomycotina</taxon>
        <taxon>Eurotiomycetes</taxon>
        <taxon>Chaetothyriomycetidae</taxon>
        <taxon>Chaetothyriales</taxon>
        <taxon>Herpotrichiellaceae</taxon>
        <taxon>Cladophialophora</taxon>
    </lineage>
</organism>
<dbReference type="OrthoDB" id="4363438at2759"/>
<reference evidence="2 3" key="1">
    <citation type="submission" date="2013-03" db="EMBL/GenBank/DDBJ databases">
        <title>The Genome Sequence of Cladophialophora psammophila CBS 110553.</title>
        <authorList>
            <consortium name="The Broad Institute Genomics Platform"/>
            <person name="Cuomo C."/>
            <person name="de Hoog S."/>
            <person name="Gorbushina A."/>
            <person name="Walker B."/>
            <person name="Young S.K."/>
            <person name="Zeng Q."/>
            <person name="Gargeya S."/>
            <person name="Fitzgerald M."/>
            <person name="Haas B."/>
            <person name="Abouelleil A."/>
            <person name="Allen A.W."/>
            <person name="Alvarado L."/>
            <person name="Arachchi H.M."/>
            <person name="Berlin A.M."/>
            <person name="Chapman S.B."/>
            <person name="Gainer-Dewar J."/>
            <person name="Goldberg J."/>
            <person name="Griggs A."/>
            <person name="Gujja S."/>
            <person name="Hansen M."/>
            <person name="Howarth C."/>
            <person name="Imamovic A."/>
            <person name="Ireland A."/>
            <person name="Larimer J."/>
            <person name="McCowan C."/>
            <person name="Murphy C."/>
            <person name="Pearson M."/>
            <person name="Poon T.W."/>
            <person name="Priest M."/>
            <person name="Roberts A."/>
            <person name="Saif S."/>
            <person name="Shea T."/>
            <person name="Sisk P."/>
            <person name="Sykes S."/>
            <person name="Wortman J."/>
            <person name="Nusbaum C."/>
            <person name="Birren B."/>
        </authorList>
    </citation>
    <scope>NUCLEOTIDE SEQUENCE [LARGE SCALE GENOMIC DNA]</scope>
    <source>
        <strain evidence="2 3">CBS 110553</strain>
    </source>
</reference>
<dbReference type="STRING" id="1182543.W9XXM5"/>
<dbReference type="RefSeq" id="XP_007740516.1">
    <property type="nucleotide sequence ID" value="XM_007742326.1"/>
</dbReference>
<evidence type="ECO:0000313" key="3">
    <source>
        <dbReference type="Proteomes" id="UP000019471"/>
    </source>
</evidence>
<evidence type="ECO:0000256" key="1">
    <source>
        <dbReference type="SAM" id="MobiDB-lite"/>
    </source>
</evidence>
<name>W9XXM5_9EURO</name>
<comment type="caution">
    <text evidence="2">The sequence shown here is derived from an EMBL/GenBank/DDBJ whole genome shotgun (WGS) entry which is preliminary data.</text>
</comment>
<proteinExistence type="predicted"/>
<sequence>MNSETSRIKSTSVTLTGGETWDDWLWVIRDMAERLKHWEYMDPSLATRPEPPEETEDLSTEDWKLYKMKTSASDRYHRNEAKMLDAIIESIDKVFLIYLRGPTINNNWDRTKALKEQVCPSKSTREQYCRDKYQGLLKARKRTNIDKWISQWQAVCQQAQELKLPEVHGDRAQYDFIAAVSNVDEDWARGKRQMMLDAPDNSPPTITYLVDNFCKARQKTQSQRNSQPGRAPHGAFATFQGKHHRPQNDKPTQPCVCGENHWFRECAYLNKAIRPKGWQPNKDVQGRIAETLRAKPRLKRHLERVNNTARRSQFRRKEAANGCKEPSSSAETYLDGDDSDVSDHIGVLHADTVPDENLHESVKPLPVASAPFPVRRGAPYR</sequence>
<dbReference type="Proteomes" id="UP000019471">
    <property type="component" value="Unassembled WGS sequence"/>
</dbReference>
<dbReference type="GeneID" id="19186443"/>
<dbReference type="HOGENOM" id="CLU_065420_0_0_1"/>